<gene>
    <name evidence="2" type="primary">52</name>
    <name evidence="2" type="ORF">DNAM5_52</name>
</gene>
<dbReference type="Proteomes" id="UP000202086">
    <property type="component" value="Segment"/>
</dbReference>
<dbReference type="GeneID" id="16193597"/>
<protein>
    <submittedName>
        <fullName evidence="2">Uncharacterized protein</fullName>
    </submittedName>
</protein>
<dbReference type="RefSeq" id="YP_008059614.1">
    <property type="nucleotide sequence ID" value="NC_021330.1"/>
</dbReference>
<evidence type="ECO:0000313" key="3">
    <source>
        <dbReference type="Proteomes" id="UP000202086"/>
    </source>
</evidence>
<evidence type="ECO:0000256" key="1">
    <source>
        <dbReference type="SAM" id="MobiDB-lite"/>
    </source>
</evidence>
<reference evidence="2 3" key="1">
    <citation type="submission" date="2012-12" db="EMBL/GenBank/DDBJ databases">
        <authorList>
            <person name="Sencilo A."/>
            <person name="Jacobs-Sera D."/>
            <person name="Russell D.A."/>
            <person name="Ko C."/>
            <person name="Atanasova N."/>
            <person name="Osterlund E."/>
            <person name="Oksanen H.M."/>
            <person name="Bamford D.H."/>
            <person name="Hatfull G.F."/>
            <person name="Roine E."/>
            <person name="Hendrix R.W."/>
        </authorList>
    </citation>
    <scope>NUCLEOTIDE SEQUENCE [LARGE SCALE GENOMIC DNA]</scope>
</reference>
<feature type="compositionally biased region" description="Acidic residues" evidence="1">
    <location>
        <begin position="13"/>
        <end position="29"/>
    </location>
</feature>
<dbReference type="EMBL" id="KC292029">
    <property type="protein sequence ID" value="AGM11915.1"/>
    <property type="molecule type" value="Genomic_DNA"/>
</dbReference>
<feature type="compositionally biased region" description="Acidic residues" evidence="1">
    <location>
        <begin position="39"/>
        <end position="61"/>
    </location>
</feature>
<keyword evidence="3" id="KW-1185">Reference proteome</keyword>
<dbReference type="KEGG" id="vg:16193597"/>
<organism evidence="2 3">
    <name type="scientific">Haloarcula californiae tailed virus 1</name>
    <dbReference type="NCBI Taxonomy" id="1273746"/>
    <lineage>
        <taxon>Viruses</taxon>
        <taxon>Duplodnaviria</taxon>
        <taxon>Heunggongvirae</taxon>
        <taxon>Uroviricota</taxon>
        <taxon>Caudoviricetes</taxon>
        <taxon>Thumleimavirales</taxon>
        <taxon>Druskaviridae</taxon>
        <taxon>Hacavirus</taxon>
        <taxon>Hacavirus italiense</taxon>
        <taxon>Hacavirus HCTV1</taxon>
    </lineage>
</organism>
<proteinExistence type="predicted"/>
<name>R4TAG7_9CAUD</name>
<accession>R4TAG7</accession>
<feature type="region of interest" description="Disordered" evidence="1">
    <location>
        <begin position="1"/>
        <end position="62"/>
    </location>
</feature>
<evidence type="ECO:0000313" key="2">
    <source>
        <dbReference type="EMBL" id="AGM11915.1"/>
    </source>
</evidence>
<dbReference type="OrthoDB" id="17935at10239"/>
<sequence>MTNPFSNKPTIVDETEDGDDDTEEQDNDNPSDPVGVKEDYDEVDTQGEEIEDDEDLADEEWAQTPTSLFASLDQEKFWWVFVTLRDALTESGDRRGVPVVQERFESHAELVDAREDTDEEIPEGIHVQLRKSDKIRYVKGEDESILLERRGLK</sequence>